<dbReference type="Gene3D" id="2.60.120.330">
    <property type="entry name" value="B-lactam Antibiotic, Isopenicillin N Synthase, Chain"/>
    <property type="match status" value="1"/>
</dbReference>
<comment type="caution">
    <text evidence="6">The sequence shown here is derived from an EMBL/GenBank/DDBJ whole genome shotgun (WGS) entry which is preliminary data.</text>
</comment>
<keyword evidence="3 4" id="KW-0408">Iron</keyword>
<keyword evidence="2 4" id="KW-0479">Metal-binding</keyword>
<comment type="similarity">
    <text evidence="1 4">Belongs to the iron/ascorbate-dependent oxidoreductase family.</text>
</comment>
<name>A0AA38GVY3_TAXCH</name>
<dbReference type="EMBL" id="JAHRHJ020000001">
    <property type="protein sequence ID" value="KAH9329978.1"/>
    <property type="molecule type" value="Genomic_DNA"/>
</dbReference>
<dbReference type="OMA" id="HHEEQWI"/>
<evidence type="ECO:0000256" key="2">
    <source>
        <dbReference type="ARBA" id="ARBA00022723"/>
    </source>
</evidence>
<dbReference type="InterPro" id="IPR026992">
    <property type="entry name" value="DIOX_N"/>
</dbReference>
<evidence type="ECO:0000313" key="7">
    <source>
        <dbReference type="Proteomes" id="UP000824469"/>
    </source>
</evidence>
<evidence type="ECO:0000313" key="6">
    <source>
        <dbReference type="EMBL" id="KAH9329978.1"/>
    </source>
</evidence>
<sequence>MASSTKIWGNTLPVESVQELALTNSNGVPHRYVRPQDERPCSTIVNSQIPVVDMTKLLLPLPNHERQQEMERLSDACTHWGFFQVVNHGIPHNLIDRIRGVAQDFFSLPLEKKQKYAPQTRDPQGYGKSFVVDEHQTLDWGDLLALMITPQHLTNLALWPTTPSDYRDTVERYRVEVERVARMLLSLFAENLQLQGDYFKEKFGEDPMMTMRMNLYPPCPQPELVLGLSPHSDGGGITLLLQDDQTEGLHVHHEEQWIPVHPIPYALVVNIGDLVE</sequence>
<gene>
    <name evidence="6" type="ORF">KI387_002086</name>
</gene>
<proteinExistence type="inferred from homology"/>
<dbReference type="AlphaFoldDB" id="A0AA38GVY3"/>
<evidence type="ECO:0000256" key="4">
    <source>
        <dbReference type="RuleBase" id="RU003682"/>
    </source>
</evidence>
<dbReference type="InterPro" id="IPR005123">
    <property type="entry name" value="Oxoglu/Fe-dep_dioxygenase_dom"/>
</dbReference>
<keyword evidence="4" id="KW-0560">Oxidoreductase</keyword>
<evidence type="ECO:0000259" key="5">
    <source>
        <dbReference type="PROSITE" id="PS51471"/>
    </source>
</evidence>
<feature type="non-terminal residue" evidence="6">
    <location>
        <position position="276"/>
    </location>
</feature>
<dbReference type="GO" id="GO:0016491">
    <property type="term" value="F:oxidoreductase activity"/>
    <property type="evidence" value="ECO:0007669"/>
    <property type="project" value="UniProtKB-KW"/>
</dbReference>
<dbReference type="InterPro" id="IPR050295">
    <property type="entry name" value="Plant_2OG-oxidoreductases"/>
</dbReference>
<dbReference type="PANTHER" id="PTHR47991">
    <property type="entry name" value="OXOGLUTARATE/IRON-DEPENDENT DIOXYGENASE"/>
    <property type="match status" value="1"/>
</dbReference>
<dbReference type="FunFam" id="2.60.120.330:FF:000079">
    <property type="entry name" value="Protein SRG1"/>
    <property type="match status" value="1"/>
</dbReference>
<dbReference type="InterPro" id="IPR044861">
    <property type="entry name" value="IPNS-like_FE2OG_OXY"/>
</dbReference>
<keyword evidence="7" id="KW-1185">Reference proteome</keyword>
<reference evidence="6 7" key="1">
    <citation type="journal article" date="2021" name="Nat. Plants">
        <title>The Taxus genome provides insights into paclitaxel biosynthesis.</title>
        <authorList>
            <person name="Xiong X."/>
            <person name="Gou J."/>
            <person name="Liao Q."/>
            <person name="Li Y."/>
            <person name="Zhou Q."/>
            <person name="Bi G."/>
            <person name="Li C."/>
            <person name="Du R."/>
            <person name="Wang X."/>
            <person name="Sun T."/>
            <person name="Guo L."/>
            <person name="Liang H."/>
            <person name="Lu P."/>
            <person name="Wu Y."/>
            <person name="Zhang Z."/>
            <person name="Ro D.K."/>
            <person name="Shang Y."/>
            <person name="Huang S."/>
            <person name="Yan J."/>
        </authorList>
    </citation>
    <scope>NUCLEOTIDE SEQUENCE [LARGE SCALE GENOMIC DNA]</scope>
    <source>
        <strain evidence="6">Ta-2019</strain>
    </source>
</reference>
<dbReference type="InterPro" id="IPR027443">
    <property type="entry name" value="IPNS-like_sf"/>
</dbReference>
<dbReference type="Pfam" id="PF14226">
    <property type="entry name" value="DIOX_N"/>
    <property type="match status" value="1"/>
</dbReference>
<dbReference type="Proteomes" id="UP000824469">
    <property type="component" value="Unassembled WGS sequence"/>
</dbReference>
<protein>
    <recommendedName>
        <fullName evidence="5">Fe2OG dioxygenase domain-containing protein</fullName>
    </recommendedName>
</protein>
<evidence type="ECO:0000256" key="1">
    <source>
        <dbReference type="ARBA" id="ARBA00008056"/>
    </source>
</evidence>
<evidence type="ECO:0000256" key="3">
    <source>
        <dbReference type="ARBA" id="ARBA00023004"/>
    </source>
</evidence>
<feature type="domain" description="Fe2OG dioxygenase" evidence="5">
    <location>
        <begin position="207"/>
        <end position="276"/>
    </location>
</feature>
<dbReference type="GO" id="GO:0046872">
    <property type="term" value="F:metal ion binding"/>
    <property type="evidence" value="ECO:0007669"/>
    <property type="project" value="UniProtKB-KW"/>
</dbReference>
<accession>A0AA38GVY3</accession>
<dbReference type="Pfam" id="PF03171">
    <property type="entry name" value="2OG-FeII_Oxy"/>
    <property type="match status" value="1"/>
</dbReference>
<dbReference type="SUPFAM" id="SSF51197">
    <property type="entry name" value="Clavaminate synthase-like"/>
    <property type="match status" value="1"/>
</dbReference>
<dbReference type="PROSITE" id="PS51471">
    <property type="entry name" value="FE2OG_OXY"/>
    <property type="match status" value="1"/>
</dbReference>
<organism evidence="6 7">
    <name type="scientific">Taxus chinensis</name>
    <name type="common">Chinese yew</name>
    <name type="synonym">Taxus wallichiana var. chinensis</name>
    <dbReference type="NCBI Taxonomy" id="29808"/>
    <lineage>
        <taxon>Eukaryota</taxon>
        <taxon>Viridiplantae</taxon>
        <taxon>Streptophyta</taxon>
        <taxon>Embryophyta</taxon>
        <taxon>Tracheophyta</taxon>
        <taxon>Spermatophyta</taxon>
        <taxon>Pinopsida</taxon>
        <taxon>Pinidae</taxon>
        <taxon>Conifers II</taxon>
        <taxon>Cupressales</taxon>
        <taxon>Taxaceae</taxon>
        <taxon>Taxus</taxon>
    </lineage>
</organism>